<evidence type="ECO:0000256" key="1">
    <source>
        <dbReference type="ARBA" id="ARBA00022460"/>
    </source>
</evidence>
<name>A0ABN8JB90_9NEOP</name>
<gene>
    <name evidence="5" type="ORF">IPOD504_LOCUS16796</name>
</gene>
<dbReference type="PANTHER" id="PTHR12236">
    <property type="entry name" value="STRUCTURAL CONTITUENT OF CUTICLE"/>
    <property type="match status" value="1"/>
</dbReference>
<dbReference type="InterPro" id="IPR051217">
    <property type="entry name" value="Insect_Cuticle_Struc_Prot"/>
</dbReference>
<evidence type="ECO:0000313" key="5">
    <source>
        <dbReference type="EMBL" id="CAH2075440.1"/>
    </source>
</evidence>
<dbReference type="InterPro" id="IPR031311">
    <property type="entry name" value="CHIT_BIND_RR_consensus"/>
</dbReference>
<evidence type="ECO:0000256" key="4">
    <source>
        <dbReference type="SAM" id="SignalP"/>
    </source>
</evidence>
<evidence type="ECO:0000256" key="2">
    <source>
        <dbReference type="ARBA" id="ARBA00022729"/>
    </source>
</evidence>
<dbReference type="EMBL" id="OW152820">
    <property type="protein sequence ID" value="CAH2075440.1"/>
    <property type="molecule type" value="Genomic_DNA"/>
</dbReference>
<dbReference type="PRINTS" id="PR00947">
    <property type="entry name" value="CUTICLE"/>
</dbReference>
<reference evidence="5" key="1">
    <citation type="submission" date="2022-03" db="EMBL/GenBank/DDBJ databases">
        <authorList>
            <person name="Martin H S."/>
        </authorList>
    </citation>
    <scope>NUCLEOTIDE SEQUENCE</scope>
</reference>
<feature type="chain" id="PRO_5045592590" description="Cuticle protein 8" evidence="4">
    <location>
        <begin position="16"/>
        <end position="136"/>
    </location>
</feature>
<dbReference type="Proteomes" id="UP000837857">
    <property type="component" value="Chromosome 8"/>
</dbReference>
<feature type="non-terminal residue" evidence="5">
    <location>
        <position position="1"/>
    </location>
</feature>
<keyword evidence="6" id="KW-1185">Reference proteome</keyword>
<organism evidence="5 6">
    <name type="scientific">Iphiclides podalirius</name>
    <name type="common">scarce swallowtail</name>
    <dbReference type="NCBI Taxonomy" id="110791"/>
    <lineage>
        <taxon>Eukaryota</taxon>
        <taxon>Metazoa</taxon>
        <taxon>Ecdysozoa</taxon>
        <taxon>Arthropoda</taxon>
        <taxon>Hexapoda</taxon>
        <taxon>Insecta</taxon>
        <taxon>Pterygota</taxon>
        <taxon>Neoptera</taxon>
        <taxon>Endopterygota</taxon>
        <taxon>Lepidoptera</taxon>
        <taxon>Glossata</taxon>
        <taxon>Ditrysia</taxon>
        <taxon>Papilionoidea</taxon>
        <taxon>Papilionidae</taxon>
        <taxon>Papilioninae</taxon>
        <taxon>Iphiclides</taxon>
    </lineage>
</organism>
<dbReference type="Pfam" id="PF00379">
    <property type="entry name" value="Chitin_bind_4"/>
    <property type="match status" value="1"/>
</dbReference>
<evidence type="ECO:0008006" key="7">
    <source>
        <dbReference type="Google" id="ProtNLM"/>
    </source>
</evidence>
<sequence length="136" mass="14498">MWFLVVLACVSGALTAPLEYGSVYSHAPIAIQAVHAPVAIAEPVSYPRYAFAYGVKDPHTGDVKSQQEERDGDVVRGSYSLVEPDGTTRTVNYSADDHNGFNAVVQRTGHAVHPQVAPVAHYAAAPAIAISPYSLH</sequence>
<evidence type="ECO:0000256" key="3">
    <source>
        <dbReference type="PROSITE-ProRule" id="PRU00497"/>
    </source>
</evidence>
<evidence type="ECO:0000313" key="6">
    <source>
        <dbReference type="Proteomes" id="UP000837857"/>
    </source>
</evidence>
<keyword evidence="2 4" id="KW-0732">Signal</keyword>
<proteinExistence type="predicted"/>
<accession>A0ABN8JB90</accession>
<dbReference type="PROSITE" id="PS51155">
    <property type="entry name" value="CHIT_BIND_RR_2"/>
    <property type="match status" value="1"/>
</dbReference>
<dbReference type="PROSITE" id="PS00233">
    <property type="entry name" value="CHIT_BIND_RR_1"/>
    <property type="match status" value="1"/>
</dbReference>
<keyword evidence="1 3" id="KW-0193">Cuticle</keyword>
<protein>
    <recommendedName>
        <fullName evidence="7">Cuticle protein 8</fullName>
    </recommendedName>
</protein>
<dbReference type="PANTHER" id="PTHR12236:SF95">
    <property type="entry name" value="CUTICULAR PROTEIN 76BD, ISOFORM C-RELATED"/>
    <property type="match status" value="1"/>
</dbReference>
<feature type="signal peptide" evidence="4">
    <location>
        <begin position="1"/>
        <end position="15"/>
    </location>
</feature>
<dbReference type="InterPro" id="IPR000618">
    <property type="entry name" value="Insect_cuticle"/>
</dbReference>